<dbReference type="SUPFAM" id="SSF52980">
    <property type="entry name" value="Restriction endonuclease-like"/>
    <property type="match status" value="1"/>
</dbReference>
<dbReference type="SMART" id="SM00891">
    <property type="entry name" value="ERCC4"/>
    <property type="match status" value="1"/>
</dbReference>
<reference evidence="3 4" key="1">
    <citation type="journal article" date="2016" name="Int. J. Syst. Evol. Microbiol.">
        <title>Nocardioides albidus sp. nov., an actinobacterium isolated from garden soil.</title>
        <authorList>
            <person name="Singh H."/>
            <person name="Du J."/>
            <person name="Trinh H."/>
            <person name="Won K."/>
            <person name="Yang J.E."/>
            <person name="Yin C."/>
            <person name="Kook M."/>
            <person name="Yi T.H."/>
        </authorList>
    </citation>
    <scope>NUCLEOTIDE SEQUENCE [LARGE SCALE GENOMIC DNA]</scope>
    <source>
        <strain evidence="3 4">CCTCC AB 2015297</strain>
    </source>
</reference>
<evidence type="ECO:0000313" key="4">
    <source>
        <dbReference type="Proteomes" id="UP000313231"/>
    </source>
</evidence>
<dbReference type="AlphaFoldDB" id="A0A5C4WCW9"/>
<dbReference type="InterPro" id="IPR036625">
    <property type="entry name" value="E3-bd_dom_sf"/>
</dbReference>
<dbReference type="Pfam" id="PF23359">
    <property type="entry name" value="Lsr2_DNA-bd"/>
    <property type="match status" value="1"/>
</dbReference>
<evidence type="ECO:0000256" key="1">
    <source>
        <dbReference type="ARBA" id="ARBA00023125"/>
    </source>
</evidence>
<evidence type="ECO:0000313" key="3">
    <source>
        <dbReference type="EMBL" id="TNM46100.1"/>
    </source>
</evidence>
<dbReference type="GO" id="GO:0004518">
    <property type="term" value="F:nuclease activity"/>
    <property type="evidence" value="ECO:0007669"/>
    <property type="project" value="InterPro"/>
</dbReference>
<protein>
    <recommendedName>
        <fullName evidence="2">ERCC4 domain-containing protein</fullName>
    </recommendedName>
</protein>
<name>A0A5C4WCW9_9ACTN</name>
<dbReference type="GO" id="GO:0016746">
    <property type="term" value="F:acyltransferase activity"/>
    <property type="evidence" value="ECO:0007669"/>
    <property type="project" value="InterPro"/>
</dbReference>
<proteinExistence type="predicted"/>
<keyword evidence="1" id="KW-0238">DNA-binding</keyword>
<dbReference type="GO" id="GO:0006259">
    <property type="term" value="P:DNA metabolic process"/>
    <property type="evidence" value="ECO:0007669"/>
    <property type="project" value="UniProtKB-ARBA"/>
</dbReference>
<dbReference type="InterPro" id="IPR011335">
    <property type="entry name" value="Restrct_endonuc-II-like"/>
</dbReference>
<comment type="caution">
    <text evidence="3">The sequence shown here is derived from an EMBL/GenBank/DDBJ whole genome shotgun (WGS) entry which is preliminary data.</text>
</comment>
<sequence>MPDDFVIARNPEPDSTLPYLLRIPLGDGILLKAKETWPRTAKVYCHRFFDGWPEEVEIVERVGVRSCVRRGAAIDLVLDRGRENRSQFVITTIRGGRQAVFWQTSRTVKQARPRVAVSTARALGVRDLTIVVDSGERYAWKFGEQQATTRRERLPAGDYGVLDEAGRVIAAVERKSPQDLVGSMTSGKLKFQLTELASLPHAAVVVEASYGRLLQHEHVRTAVIADGLAEAQVAFPAVPIVFCDNRKLAQEWSYRFLAGAVVAAAADDFGATAVADLTPSAPMSPLPTPEPSAAELRAWAIAQGHEISPKGRIPAEIRAAWAATNATAGRSAGAQSSSSS</sequence>
<dbReference type="Proteomes" id="UP000313231">
    <property type="component" value="Unassembled WGS sequence"/>
</dbReference>
<evidence type="ECO:0000259" key="2">
    <source>
        <dbReference type="SMART" id="SM00891"/>
    </source>
</evidence>
<dbReference type="Gene3D" id="3.40.50.10130">
    <property type="match status" value="1"/>
</dbReference>
<dbReference type="EMBL" id="VDMP01000016">
    <property type="protein sequence ID" value="TNM46100.1"/>
    <property type="molecule type" value="Genomic_DNA"/>
</dbReference>
<dbReference type="Gene3D" id="4.10.320.10">
    <property type="entry name" value="E3-binding domain"/>
    <property type="match status" value="1"/>
</dbReference>
<dbReference type="InterPro" id="IPR006166">
    <property type="entry name" value="ERCC4_domain"/>
</dbReference>
<dbReference type="RefSeq" id="WP_139621558.1">
    <property type="nucleotide sequence ID" value="NZ_VDMP01000016.1"/>
</dbReference>
<feature type="domain" description="ERCC4" evidence="2">
    <location>
        <begin position="129"/>
        <end position="210"/>
    </location>
</feature>
<keyword evidence="4" id="KW-1185">Reference proteome</keyword>
<accession>A0A5C4WCW9</accession>
<dbReference type="OrthoDB" id="9776021at2"/>
<dbReference type="InterPro" id="IPR055370">
    <property type="entry name" value="Lsr2_DNA-bd"/>
</dbReference>
<organism evidence="3 4">
    <name type="scientific">Nocardioides albidus</name>
    <dbReference type="NCBI Taxonomy" id="1517589"/>
    <lineage>
        <taxon>Bacteria</taxon>
        <taxon>Bacillati</taxon>
        <taxon>Actinomycetota</taxon>
        <taxon>Actinomycetes</taxon>
        <taxon>Propionibacteriales</taxon>
        <taxon>Nocardioidaceae</taxon>
        <taxon>Nocardioides</taxon>
    </lineage>
</organism>
<dbReference type="GO" id="GO:0003677">
    <property type="term" value="F:DNA binding"/>
    <property type="evidence" value="ECO:0007669"/>
    <property type="project" value="UniProtKB-KW"/>
</dbReference>
<gene>
    <name evidence="3" type="ORF">FHP29_04000</name>
</gene>
<dbReference type="Pfam" id="PF02732">
    <property type="entry name" value="ERCC4"/>
    <property type="match status" value="1"/>
</dbReference>